<dbReference type="Proteomes" id="UP000256321">
    <property type="component" value="Unassembled WGS sequence"/>
</dbReference>
<evidence type="ECO:0000313" key="10">
    <source>
        <dbReference type="EMBL" id="RDU48868.1"/>
    </source>
</evidence>
<evidence type="ECO:0000256" key="6">
    <source>
        <dbReference type="SAM" id="SignalP"/>
    </source>
</evidence>
<dbReference type="Pfam" id="PF12682">
    <property type="entry name" value="Flavodoxin_4"/>
    <property type="match status" value="1"/>
</dbReference>
<dbReference type="NCBIfam" id="NF005501">
    <property type="entry name" value="PRK07116.1"/>
    <property type="match status" value="1"/>
</dbReference>
<dbReference type="GO" id="GO:0016616">
    <property type="term" value="F:oxidoreductase activity, acting on the CH-OH group of donors, NAD or NADP as acceptor"/>
    <property type="evidence" value="ECO:0007669"/>
    <property type="project" value="UniProtKB-ARBA"/>
</dbReference>
<feature type="signal peptide" evidence="6">
    <location>
        <begin position="1"/>
        <end position="17"/>
    </location>
</feature>
<proteinExistence type="inferred from homology"/>
<keyword evidence="3" id="KW-0560">Oxidoreductase</keyword>
<feature type="domain" description="Flavodoxin-like" evidence="8">
    <location>
        <begin position="50"/>
        <end position="202"/>
    </location>
</feature>
<feature type="chain" id="PRO_5017805166" evidence="6">
    <location>
        <begin position="18"/>
        <end position="490"/>
    </location>
</feature>
<dbReference type="PANTHER" id="PTHR43827:SF3">
    <property type="entry name" value="NADP-DEPENDENT OXIDOREDUCTASE DOMAIN-CONTAINING PROTEIN"/>
    <property type="match status" value="1"/>
</dbReference>
<dbReference type="InterPro" id="IPR029039">
    <property type="entry name" value="Flavoprotein-like_sf"/>
</dbReference>
<protein>
    <submittedName>
        <fullName evidence="10">Aldo/keto reductase</fullName>
    </submittedName>
</protein>
<evidence type="ECO:0000256" key="2">
    <source>
        <dbReference type="ARBA" id="ARBA00022857"/>
    </source>
</evidence>
<dbReference type="InterPro" id="IPR036812">
    <property type="entry name" value="NAD(P)_OxRdtase_dom_sf"/>
</dbReference>
<feature type="region of interest" description="Disordered" evidence="5">
    <location>
        <begin position="19"/>
        <end position="49"/>
    </location>
</feature>
<feature type="region of interest" description="Disordered" evidence="5">
    <location>
        <begin position="87"/>
        <end position="108"/>
    </location>
</feature>
<dbReference type="GO" id="GO:0010181">
    <property type="term" value="F:FMN binding"/>
    <property type="evidence" value="ECO:0007669"/>
    <property type="project" value="InterPro"/>
</dbReference>
<comment type="catalytic activity">
    <reaction evidence="4">
        <text>hydroxyacetone + NADP(+) = methylglyoxal + NADPH + H(+)</text>
        <dbReference type="Rhea" id="RHEA:27986"/>
        <dbReference type="ChEBI" id="CHEBI:15378"/>
        <dbReference type="ChEBI" id="CHEBI:17158"/>
        <dbReference type="ChEBI" id="CHEBI:27957"/>
        <dbReference type="ChEBI" id="CHEBI:57783"/>
        <dbReference type="ChEBI" id="CHEBI:58349"/>
    </reaction>
</comment>
<evidence type="ECO:0000259" key="8">
    <source>
        <dbReference type="Pfam" id="PF12682"/>
    </source>
</evidence>
<dbReference type="Gene3D" id="3.20.20.100">
    <property type="entry name" value="NADP-dependent oxidoreductase domain"/>
    <property type="match status" value="1"/>
</dbReference>
<feature type="domain" description="NADP-dependent oxidoreductase" evidence="7">
    <location>
        <begin position="253"/>
        <end position="482"/>
    </location>
</feature>
<keyword evidence="6" id="KW-0732">Signal</keyword>
<dbReference type="InterPro" id="IPR008254">
    <property type="entry name" value="Flavodoxin/NO_synth"/>
</dbReference>
<dbReference type="SUPFAM" id="SSF51430">
    <property type="entry name" value="NAD(P)-linked oxidoreductase"/>
    <property type="match status" value="1"/>
</dbReference>
<evidence type="ECO:0000313" key="9">
    <source>
        <dbReference type="EMBL" id="MBC8602419.1"/>
    </source>
</evidence>
<feature type="compositionally biased region" description="Polar residues" evidence="5">
    <location>
        <begin position="87"/>
        <end position="98"/>
    </location>
</feature>
<dbReference type="EMBL" id="QREV01000028">
    <property type="protein sequence ID" value="RDU48868.1"/>
    <property type="molecule type" value="Genomic_DNA"/>
</dbReference>
<dbReference type="PROSITE" id="PS00062">
    <property type="entry name" value="ALDOKETO_REDUCTASE_2"/>
    <property type="match status" value="1"/>
</dbReference>
<sequence length="490" mass="54031">MLLSSLILLSGLSFATAACSPTEEPANTEEPTPAPEPEPTPEPQPGNGHTLVVYFSCTNTTKGIAERIAEITDGALHRIVPETPYTSEDLNYNNSSSRANREQNDPAARPAISSKIENFSDYDVVFLGYPIWWGKAPKIIHTFLESLNLSGKTIVPFCTSHSSGIGSSDIDLHESAEKAAWKKGKRFNGNESAGTIKDWIESMNLNLNQNSNVGVFNLSKGENGKAPTVRLSSGYDMPIVGLGTYSLHGDVCVNSVKAALASGFRKIDTAHMYDNEEEVGQGVRESGVPREEIFVATKLYPNQFSNPEAAIEECLRKLDIGYIDLMLLHHPGTDDVKAYKAMEKYVAQGKIRSIGLSNYYIKEMTEFLPQVNIKPVLVQNEIHPYYQEKGIVEYMHSQGIVVEAWYPLGGRGHTAALLGNETISKIANAHGKSSAQVILRWDLQRGVVVIPGSSNPDHIKENISIFDFELTDEEMSQIAALDRNEKHDWY</sequence>
<dbReference type="InterPro" id="IPR023210">
    <property type="entry name" value="NADP_OxRdtase_dom"/>
</dbReference>
<comment type="similarity">
    <text evidence="1">Belongs to the aldo/keto reductase family.</text>
</comment>
<evidence type="ECO:0000256" key="3">
    <source>
        <dbReference type="ARBA" id="ARBA00023002"/>
    </source>
</evidence>
<evidence type="ECO:0000256" key="5">
    <source>
        <dbReference type="SAM" id="MobiDB-lite"/>
    </source>
</evidence>
<feature type="compositionally biased region" description="Low complexity" evidence="5">
    <location>
        <begin position="21"/>
        <end position="31"/>
    </location>
</feature>
<comment type="caution">
    <text evidence="10">The sequence shown here is derived from an EMBL/GenBank/DDBJ whole genome shotgun (WGS) entry which is preliminary data.</text>
</comment>
<dbReference type="FunFam" id="3.20.20.100:FF:000002">
    <property type="entry name" value="2,5-diketo-D-gluconic acid reductase A"/>
    <property type="match status" value="1"/>
</dbReference>
<gene>
    <name evidence="10" type="ORF">DWU89_12260</name>
    <name evidence="9" type="ORF">H8784_11940</name>
</gene>
<dbReference type="Gene3D" id="3.40.50.360">
    <property type="match status" value="1"/>
</dbReference>
<evidence type="ECO:0000256" key="4">
    <source>
        <dbReference type="ARBA" id="ARBA00049445"/>
    </source>
</evidence>
<dbReference type="CDD" id="cd19071">
    <property type="entry name" value="AKR_AKR1-5-like"/>
    <property type="match status" value="1"/>
</dbReference>
<dbReference type="EMBL" id="JACRTI010000028">
    <property type="protein sequence ID" value="MBC8602419.1"/>
    <property type="molecule type" value="Genomic_DNA"/>
</dbReference>
<dbReference type="InterPro" id="IPR018170">
    <property type="entry name" value="Aldo/ket_reductase_CS"/>
</dbReference>
<accession>A0A3D8HD54</accession>
<evidence type="ECO:0000313" key="11">
    <source>
        <dbReference type="Proteomes" id="UP000256321"/>
    </source>
</evidence>
<organism evidence="10 11">
    <name type="scientific">Parabacteroides acidifaciens</name>
    <dbReference type="NCBI Taxonomy" id="2290935"/>
    <lineage>
        <taxon>Bacteria</taxon>
        <taxon>Pseudomonadati</taxon>
        <taxon>Bacteroidota</taxon>
        <taxon>Bacteroidia</taxon>
        <taxon>Bacteroidales</taxon>
        <taxon>Tannerellaceae</taxon>
        <taxon>Parabacteroides</taxon>
    </lineage>
</organism>
<dbReference type="AlphaFoldDB" id="A0A3D8HD54"/>
<evidence type="ECO:0000256" key="1">
    <source>
        <dbReference type="ARBA" id="ARBA00007905"/>
    </source>
</evidence>
<keyword evidence="2" id="KW-0521">NADP</keyword>
<dbReference type="SUPFAM" id="SSF52218">
    <property type="entry name" value="Flavoproteins"/>
    <property type="match status" value="1"/>
</dbReference>
<reference evidence="10 11" key="1">
    <citation type="submission" date="2018-07" db="EMBL/GenBank/DDBJ databases">
        <title>Parabacteroides acidifaciens nov. sp., isolated from human feces.</title>
        <authorList>
            <person name="Wang Y.J."/>
        </authorList>
    </citation>
    <scope>NUCLEOTIDE SEQUENCE [LARGE SCALE GENOMIC DNA]</scope>
    <source>
        <strain evidence="10 11">426-9</strain>
    </source>
</reference>
<dbReference type="InterPro" id="IPR020471">
    <property type="entry name" value="AKR"/>
</dbReference>
<dbReference type="PANTHER" id="PTHR43827">
    <property type="entry name" value="2,5-DIKETO-D-GLUCONIC ACID REDUCTASE"/>
    <property type="match status" value="1"/>
</dbReference>
<name>A0A3D8HD54_9BACT</name>
<dbReference type="PRINTS" id="PR00069">
    <property type="entry name" value="ALDKETRDTASE"/>
</dbReference>
<keyword evidence="12" id="KW-1185">Reference proteome</keyword>
<evidence type="ECO:0000259" key="7">
    <source>
        <dbReference type="Pfam" id="PF00248"/>
    </source>
</evidence>
<dbReference type="Proteomes" id="UP000629596">
    <property type="component" value="Unassembled WGS sequence"/>
</dbReference>
<evidence type="ECO:0000313" key="12">
    <source>
        <dbReference type="Proteomes" id="UP000629596"/>
    </source>
</evidence>
<reference evidence="9 12" key="2">
    <citation type="submission" date="2020-08" db="EMBL/GenBank/DDBJ databases">
        <title>Genome public.</title>
        <authorList>
            <person name="Liu C."/>
            <person name="Sun Q."/>
        </authorList>
    </citation>
    <scope>NUCLEOTIDE SEQUENCE [LARGE SCALE GENOMIC DNA]</scope>
    <source>
        <strain evidence="9 12">426_9</strain>
    </source>
</reference>
<dbReference type="Pfam" id="PF00248">
    <property type="entry name" value="Aldo_ket_red"/>
    <property type="match status" value="1"/>
</dbReference>
<feature type="compositionally biased region" description="Pro residues" evidence="5">
    <location>
        <begin position="32"/>
        <end position="44"/>
    </location>
</feature>